<dbReference type="RefSeq" id="WP_175545898.1">
    <property type="nucleotide sequence ID" value="NZ_FPLD01000125.1"/>
</dbReference>
<dbReference type="EMBL" id="FPLD01000125">
    <property type="protein sequence ID" value="SGZ16248.1"/>
    <property type="molecule type" value="Genomic_DNA"/>
</dbReference>
<protein>
    <submittedName>
        <fullName evidence="1">Uncharacterized protein</fullName>
    </submittedName>
</protein>
<proteinExistence type="predicted"/>
<dbReference type="Proteomes" id="UP000183794">
    <property type="component" value="Unassembled WGS sequence"/>
</dbReference>
<sequence>MNKKMNKEDVIKIVYLLKKGESLTGIARSTNTNVMYVSVIRKLMVMDLLTVKK</sequence>
<reference evidence="1 2" key="1">
    <citation type="submission" date="2016-11" db="EMBL/GenBank/DDBJ databases">
        <authorList>
            <person name="Jaros S."/>
            <person name="Januszkiewicz K."/>
            <person name="Wedrychowicz H."/>
        </authorList>
    </citation>
    <scope>NUCLEOTIDE SEQUENCE [LARGE SCALE GENOMIC DNA]</scope>
    <source>
        <strain evidence="1">NVI 5450</strain>
    </source>
</reference>
<accession>A0A1L0C7W7</accession>
<evidence type="ECO:0000313" key="1">
    <source>
        <dbReference type="EMBL" id="SGZ16248.1"/>
    </source>
</evidence>
<evidence type="ECO:0000313" key="2">
    <source>
        <dbReference type="Proteomes" id="UP000183794"/>
    </source>
</evidence>
<gene>
    <name evidence="1" type="ORF">NVI5450_4284</name>
</gene>
<name>A0A1L0C7W7_9GAMM</name>
<organism evidence="1 2">
    <name type="scientific">Moritella viscosa</name>
    <dbReference type="NCBI Taxonomy" id="80854"/>
    <lineage>
        <taxon>Bacteria</taxon>
        <taxon>Pseudomonadati</taxon>
        <taxon>Pseudomonadota</taxon>
        <taxon>Gammaproteobacteria</taxon>
        <taxon>Alteromonadales</taxon>
        <taxon>Moritellaceae</taxon>
        <taxon>Moritella</taxon>
    </lineage>
</organism>
<dbReference type="AlphaFoldDB" id="A0A1L0C7W7"/>